<dbReference type="Pfam" id="PF01464">
    <property type="entry name" value="SLT"/>
    <property type="match status" value="1"/>
</dbReference>
<dbReference type="EMBL" id="QJVD01000011">
    <property type="protein sequence ID" value="PYI67067.1"/>
    <property type="molecule type" value="Genomic_DNA"/>
</dbReference>
<dbReference type="AlphaFoldDB" id="A0A2V5LUL1"/>
<dbReference type="PANTHER" id="PTHR33734:SF22">
    <property type="entry name" value="MEMBRANE-BOUND LYTIC MUREIN TRANSGLYCOSYLASE D"/>
    <property type="match status" value="1"/>
</dbReference>
<dbReference type="Gene3D" id="3.10.350.10">
    <property type="entry name" value="LysM domain"/>
    <property type="match status" value="4"/>
</dbReference>
<dbReference type="Gene3D" id="1.10.530.10">
    <property type="match status" value="1"/>
</dbReference>
<dbReference type="OrthoDB" id="5244690at2"/>
<dbReference type="SUPFAM" id="SSF53955">
    <property type="entry name" value="Lysozyme-like"/>
    <property type="match status" value="1"/>
</dbReference>
<dbReference type="SMART" id="SM00257">
    <property type="entry name" value="LysM"/>
    <property type="match status" value="4"/>
</dbReference>
<dbReference type="CDD" id="cd00118">
    <property type="entry name" value="LysM"/>
    <property type="match status" value="4"/>
</dbReference>
<dbReference type="PROSITE" id="PS51782">
    <property type="entry name" value="LYSM"/>
    <property type="match status" value="4"/>
</dbReference>
<evidence type="ECO:0000256" key="1">
    <source>
        <dbReference type="SAM" id="SignalP"/>
    </source>
</evidence>
<dbReference type="InterPro" id="IPR023346">
    <property type="entry name" value="Lysozyme-like_dom_sf"/>
</dbReference>
<dbReference type="RefSeq" id="WP_110501178.1">
    <property type="nucleotide sequence ID" value="NZ_QJVD01000011.1"/>
</dbReference>
<dbReference type="PANTHER" id="PTHR33734">
    <property type="entry name" value="LYSM DOMAIN-CONTAINING GPI-ANCHORED PROTEIN 2"/>
    <property type="match status" value="1"/>
</dbReference>
<dbReference type="InterPro" id="IPR008258">
    <property type="entry name" value="Transglycosylase_SLT_dom_1"/>
</dbReference>
<feature type="domain" description="LysM" evidence="2">
    <location>
        <begin position="94"/>
        <end position="138"/>
    </location>
</feature>
<gene>
    <name evidence="3" type="ORF">CVV68_11675</name>
</gene>
<feature type="domain" description="LysM" evidence="2">
    <location>
        <begin position="303"/>
        <end position="347"/>
    </location>
</feature>
<protein>
    <submittedName>
        <fullName evidence="3">Lytic transglycosylase</fullName>
    </submittedName>
</protein>
<dbReference type="InterPro" id="IPR018392">
    <property type="entry name" value="LysM"/>
</dbReference>
<dbReference type="SUPFAM" id="SSF54106">
    <property type="entry name" value="LysM domain"/>
    <property type="match status" value="4"/>
</dbReference>
<name>A0A2V5LUL1_9MICC</name>
<dbReference type="Pfam" id="PF01476">
    <property type="entry name" value="LysM"/>
    <property type="match status" value="4"/>
</dbReference>
<feature type="domain" description="LysM" evidence="2">
    <location>
        <begin position="160"/>
        <end position="204"/>
    </location>
</feature>
<keyword evidence="4" id="KW-1185">Reference proteome</keyword>
<feature type="signal peptide" evidence="1">
    <location>
        <begin position="1"/>
        <end position="36"/>
    </location>
</feature>
<comment type="caution">
    <text evidence="3">The sequence shown here is derived from an EMBL/GenBank/DDBJ whole genome shotgun (WGS) entry which is preliminary data.</text>
</comment>
<evidence type="ECO:0000313" key="3">
    <source>
        <dbReference type="EMBL" id="PYI67067.1"/>
    </source>
</evidence>
<reference evidence="3 4" key="1">
    <citation type="submission" date="2018-05" db="EMBL/GenBank/DDBJ databases">
        <title>Genetic diversity of glacier-inhabiting Cryobacterium bacteria in China and description of Cryobacterium mengkeensis sp. nov. and Arthrobacter glacialis sp. nov.</title>
        <authorList>
            <person name="Liu Q."/>
            <person name="Xin Y.-H."/>
        </authorList>
    </citation>
    <scope>NUCLEOTIDE SEQUENCE [LARGE SCALE GENOMIC DNA]</scope>
    <source>
        <strain evidence="3 4">LI2</strain>
    </source>
</reference>
<feature type="chain" id="PRO_5038815781" evidence="1">
    <location>
        <begin position="37"/>
        <end position="526"/>
    </location>
</feature>
<dbReference type="Proteomes" id="UP000247832">
    <property type="component" value="Unassembled WGS sequence"/>
</dbReference>
<sequence>MTSPRPSRPVYASGKQLAAVATAAIPVVMLSSLALAHPAAAAPAPTGPKILPSALTQGGLATAVKAAQRVAGIPTSVVAGSLPSRIAPQSPAMKTYKVAAGDTISAIAARHGLSTSAVLALNKLSATTIIYPGQQIKLTAGSAPAAPTAPAKTAGSSSTARYVVKSGDTISAIAARHGLSTAAVLAANGMNNATIIHPGQVIKLGASAAPAPARAAAPAPAKASSAKPATGKTYVIKSGDTLSGIAARHGVGLAALASANGISVNGIIYPGQVIRLGASAAAPAAKAAATPAKASSAAPSSGSRYVIKSGDTLSAIASRHGVGLQALASANGISVNGTIYAGKTLTIPGIKAASSSVTPIKQAAPKVPNTFLHYTYPDAVVADANKNLQALLAAPSPTRAQMKEMVARTAASMGVDPSLAMAFAQQESGFNHQVVSPANAIGTMQVIPDAGDWASGLVGRKLNLLNPQDNVTAGVAIIRALLKGAKTESLAIAGYYQGQYSVSVHGMYPDTKNYVASVQALRKQFR</sequence>
<evidence type="ECO:0000259" key="2">
    <source>
        <dbReference type="PROSITE" id="PS51782"/>
    </source>
</evidence>
<dbReference type="InterPro" id="IPR036779">
    <property type="entry name" value="LysM_dom_sf"/>
</dbReference>
<feature type="domain" description="LysM" evidence="2">
    <location>
        <begin position="232"/>
        <end position="276"/>
    </location>
</feature>
<proteinExistence type="predicted"/>
<evidence type="ECO:0000313" key="4">
    <source>
        <dbReference type="Proteomes" id="UP000247832"/>
    </source>
</evidence>
<organism evidence="3 4">
    <name type="scientific">Arthrobacter livingstonensis</name>
    <dbReference type="NCBI Taxonomy" id="670078"/>
    <lineage>
        <taxon>Bacteria</taxon>
        <taxon>Bacillati</taxon>
        <taxon>Actinomycetota</taxon>
        <taxon>Actinomycetes</taxon>
        <taxon>Micrococcales</taxon>
        <taxon>Micrococcaceae</taxon>
        <taxon>Arthrobacter</taxon>
    </lineage>
</organism>
<accession>A0A2V5LUL1</accession>
<keyword evidence="1" id="KW-0732">Signal</keyword>